<dbReference type="Gene3D" id="1.10.40.30">
    <property type="entry name" value="Fumarase/aspartase (C-terminal domain)"/>
    <property type="match status" value="1"/>
</dbReference>
<dbReference type="Gene3D" id="1.20.200.10">
    <property type="entry name" value="Fumarase/aspartase (Central domain)"/>
    <property type="match status" value="1"/>
</dbReference>
<dbReference type="EMBL" id="JAEACU010000004">
    <property type="protein sequence ID" value="KAH7533900.1"/>
    <property type="molecule type" value="Genomic_DNA"/>
</dbReference>
<dbReference type="AlphaFoldDB" id="A0A978VLD1"/>
<gene>
    <name evidence="1" type="ORF">FEM48_Zijuj04G0180600</name>
</gene>
<dbReference type="GO" id="GO:0005829">
    <property type="term" value="C:cytosol"/>
    <property type="evidence" value="ECO:0007669"/>
    <property type="project" value="TreeGrafter"/>
</dbReference>
<dbReference type="GO" id="GO:0004056">
    <property type="term" value="F:argininosuccinate lyase activity"/>
    <property type="evidence" value="ECO:0007669"/>
    <property type="project" value="InterPro"/>
</dbReference>
<organism evidence="1 2">
    <name type="scientific">Ziziphus jujuba var. spinosa</name>
    <dbReference type="NCBI Taxonomy" id="714518"/>
    <lineage>
        <taxon>Eukaryota</taxon>
        <taxon>Viridiplantae</taxon>
        <taxon>Streptophyta</taxon>
        <taxon>Embryophyta</taxon>
        <taxon>Tracheophyta</taxon>
        <taxon>Spermatophyta</taxon>
        <taxon>Magnoliopsida</taxon>
        <taxon>eudicotyledons</taxon>
        <taxon>Gunneridae</taxon>
        <taxon>Pentapetalae</taxon>
        <taxon>rosids</taxon>
        <taxon>fabids</taxon>
        <taxon>Rosales</taxon>
        <taxon>Rhamnaceae</taxon>
        <taxon>Paliureae</taxon>
        <taxon>Ziziphus</taxon>
    </lineage>
</organism>
<dbReference type="InterPro" id="IPR024083">
    <property type="entry name" value="Fumarase/histidase_N"/>
</dbReference>
<name>A0A978VLD1_ZIZJJ</name>
<dbReference type="PANTHER" id="PTHR43814:SF1">
    <property type="entry name" value="ARGININOSUCCINATE LYASE"/>
    <property type="match status" value="1"/>
</dbReference>
<sequence>MENEGENSKEVKWIRRRRCKRVESPATAKVMAFTGGSASERLKEGFCCSRLAYTSNKKDGTLSYELGVNSISRFQKHFVVRYTDRIEGQELTKEAAKFQIYTVTNSVIDPIFHFSPNLASLFSSFSNSSKFHSSRGPLSLISLASRIIAGERWFVHPNARKTRSGVVVSKKVSPILSRDLQSLSPLIRPFISMISWEVGSMLLCSPNSFCTSFLGLSEILCSGLFGFQENGLIGINDKDTILEGLDEIERLIENGEFVWGVDREDVHMKLQEDKEPVFDSVKTVLGMLEMSAEFAQNITFNEERITNALQGGHLDATTLADYLVVPFRTSHGIVGRSINPMFDTDVYELLEVENAVEKLCSYG</sequence>
<protein>
    <recommendedName>
        <fullName evidence="3">Argininosuccinate lyase</fullName>
    </recommendedName>
</protein>
<evidence type="ECO:0000313" key="1">
    <source>
        <dbReference type="EMBL" id="KAH7533900.1"/>
    </source>
</evidence>
<reference evidence="1" key="1">
    <citation type="journal article" date="2021" name="Front. Plant Sci.">
        <title>Chromosome-Scale Genome Assembly for Chinese Sour Jujube and Insights Into Its Genome Evolution and Domestication Signature.</title>
        <authorList>
            <person name="Shen L.-Y."/>
            <person name="Luo H."/>
            <person name="Wang X.-L."/>
            <person name="Wang X.-M."/>
            <person name="Qiu X.-J."/>
            <person name="Liu H."/>
            <person name="Zhou S.-S."/>
            <person name="Jia K.-H."/>
            <person name="Nie S."/>
            <person name="Bao Y.-T."/>
            <person name="Zhang R.-G."/>
            <person name="Yun Q.-Z."/>
            <person name="Chai Y.-H."/>
            <person name="Lu J.-Y."/>
            <person name="Li Y."/>
            <person name="Zhao S.-W."/>
            <person name="Mao J.-F."/>
            <person name="Jia S.-G."/>
            <person name="Mao Y.-M."/>
        </authorList>
    </citation>
    <scope>NUCLEOTIDE SEQUENCE</scope>
    <source>
        <strain evidence="1">AT0</strain>
        <tissue evidence="1">Leaf</tissue>
    </source>
</reference>
<accession>A0A978VLD1</accession>
<dbReference type="Gene3D" id="1.10.275.10">
    <property type="entry name" value="Fumarase/aspartase (N-terminal domain)"/>
    <property type="match status" value="1"/>
</dbReference>
<dbReference type="PANTHER" id="PTHR43814">
    <property type="entry name" value="ARGININOSUCCINATE LYASE"/>
    <property type="match status" value="1"/>
</dbReference>
<dbReference type="Proteomes" id="UP000813462">
    <property type="component" value="Unassembled WGS sequence"/>
</dbReference>
<dbReference type="InterPro" id="IPR009049">
    <property type="entry name" value="Argininosuccinate_lyase"/>
</dbReference>
<comment type="caution">
    <text evidence="1">The sequence shown here is derived from an EMBL/GenBank/DDBJ whole genome shotgun (WGS) entry which is preliminary data.</text>
</comment>
<evidence type="ECO:0000313" key="2">
    <source>
        <dbReference type="Proteomes" id="UP000813462"/>
    </source>
</evidence>
<proteinExistence type="predicted"/>
<dbReference type="SUPFAM" id="SSF48557">
    <property type="entry name" value="L-aspartase-like"/>
    <property type="match status" value="1"/>
</dbReference>
<dbReference type="GO" id="GO:0042450">
    <property type="term" value="P:L-arginine biosynthetic process via ornithine"/>
    <property type="evidence" value="ECO:0007669"/>
    <property type="project" value="InterPro"/>
</dbReference>
<dbReference type="InterPro" id="IPR008948">
    <property type="entry name" value="L-Aspartase-like"/>
</dbReference>
<evidence type="ECO:0008006" key="3">
    <source>
        <dbReference type="Google" id="ProtNLM"/>
    </source>
</evidence>